<feature type="region of interest" description="Disordered" evidence="1">
    <location>
        <begin position="1"/>
        <end position="24"/>
    </location>
</feature>
<protein>
    <submittedName>
        <fullName evidence="2">Uncharacterized protein</fullName>
    </submittedName>
</protein>
<accession>A0AAV6SSL5</accession>
<evidence type="ECO:0000313" key="3">
    <source>
        <dbReference type="Proteomes" id="UP000693946"/>
    </source>
</evidence>
<gene>
    <name evidence="2" type="ORF">JOB18_022240</name>
</gene>
<keyword evidence="3" id="KW-1185">Reference proteome</keyword>
<proteinExistence type="predicted"/>
<evidence type="ECO:0000313" key="2">
    <source>
        <dbReference type="EMBL" id="KAG7520072.1"/>
    </source>
</evidence>
<evidence type="ECO:0000256" key="1">
    <source>
        <dbReference type="SAM" id="MobiDB-lite"/>
    </source>
</evidence>
<name>A0AAV6SSL5_SOLSE</name>
<comment type="caution">
    <text evidence="2">The sequence shown here is derived from an EMBL/GenBank/DDBJ whole genome shotgun (WGS) entry which is preliminary data.</text>
</comment>
<sequence>MELRHSEADSHCDSPAPHGFSKDTPINITQKLTQQDTILNWSLQNADLANTANECELKLNKVKKLLQETLWTNSGSWEVSTALRAAESGIIHAAAAQPCGEEACEFILTHLQGLVKTANEIYGQWQRWMPPEVQERVEFSLSRLELGIPQLIHQKVDFIPAAIPPNDHVPTMKLKPTAVPKCSGNRFDLQCWGKDCEAPKRQNKSNTNHAGCVVCGSMQHKKKLFFCKHFRALKLTEKEAAVSKLGACEKCLEVHDDGPYSCKPNFICNNQDCKDEHTPDHHYCLCPKAELKKSNWVQKKVRFHRKEPHCCASSEHVAGGTNVLASEPQTHFRYRQETNTYYHGDFSLYRQRVWMKLTFYEMNETMLADVNDDDNNKKKKFRLTLAEKPSLKSWKHLPSSNKERVWRQLVELFSTIVSVSGAPRCVNAWQLQQFAVINTCEPDVAHIISSAMKGICSSVMISD</sequence>
<feature type="compositionally biased region" description="Basic and acidic residues" evidence="1">
    <location>
        <begin position="1"/>
        <end position="12"/>
    </location>
</feature>
<dbReference type="Proteomes" id="UP000693946">
    <property type="component" value="Linkage Group LG11"/>
</dbReference>
<dbReference type="EMBL" id="JAGKHQ010000003">
    <property type="protein sequence ID" value="KAG7520072.1"/>
    <property type="molecule type" value="Genomic_DNA"/>
</dbReference>
<dbReference type="AlphaFoldDB" id="A0AAV6SSL5"/>
<organism evidence="2 3">
    <name type="scientific">Solea senegalensis</name>
    <name type="common">Senegalese sole</name>
    <dbReference type="NCBI Taxonomy" id="28829"/>
    <lineage>
        <taxon>Eukaryota</taxon>
        <taxon>Metazoa</taxon>
        <taxon>Chordata</taxon>
        <taxon>Craniata</taxon>
        <taxon>Vertebrata</taxon>
        <taxon>Euteleostomi</taxon>
        <taxon>Actinopterygii</taxon>
        <taxon>Neopterygii</taxon>
        <taxon>Teleostei</taxon>
        <taxon>Neoteleostei</taxon>
        <taxon>Acanthomorphata</taxon>
        <taxon>Carangaria</taxon>
        <taxon>Pleuronectiformes</taxon>
        <taxon>Pleuronectoidei</taxon>
        <taxon>Soleidae</taxon>
        <taxon>Solea</taxon>
    </lineage>
</organism>
<reference evidence="2 3" key="1">
    <citation type="journal article" date="2021" name="Sci. Rep.">
        <title>Chromosome anchoring in Senegalese sole (Solea senegalensis) reveals sex-associated markers and genome rearrangements in flatfish.</title>
        <authorList>
            <person name="Guerrero-Cozar I."/>
            <person name="Gomez-Garrido J."/>
            <person name="Berbel C."/>
            <person name="Martinez-Blanch J.F."/>
            <person name="Alioto T."/>
            <person name="Claros M.G."/>
            <person name="Gagnaire P.A."/>
            <person name="Manchado M."/>
        </authorList>
    </citation>
    <scope>NUCLEOTIDE SEQUENCE [LARGE SCALE GENOMIC DNA]</scope>
    <source>
        <strain evidence="2">Sse05_10M</strain>
    </source>
</reference>